<dbReference type="SUPFAM" id="SSF56601">
    <property type="entry name" value="beta-lactamase/transpeptidase-like"/>
    <property type="match status" value="1"/>
</dbReference>
<reference evidence="5" key="1">
    <citation type="submission" date="2020-05" db="EMBL/GenBank/DDBJ databases">
        <title>Mycena genomes resolve the evolution of fungal bioluminescence.</title>
        <authorList>
            <person name="Tsai I.J."/>
        </authorList>
    </citation>
    <scope>NUCLEOTIDE SEQUENCE</scope>
    <source>
        <strain evidence="5">CCC161011</strain>
    </source>
</reference>
<dbReference type="PANTHER" id="PTHR46825:SF15">
    <property type="entry name" value="BETA-LACTAMASE-RELATED DOMAIN-CONTAINING PROTEIN"/>
    <property type="match status" value="1"/>
</dbReference>
<dbReference type="EMBL" id="JACAZI010000011">
    <property type="protein sequence ID" value="KAF7348707.1"/>
    <property type="molecule type" value="Genomic_DNA"/>
</dbReference>
<dbReference type="PANTHER" id="PTHR46825">
    <property type="entry name" value="D-ALANYL-D-ALANINE-CARBOXYPEPTIDASE/ENDOPEPTIDASE AMPH"/>
    <property type="match status" value="1"/>
</dbReference>
<comment type="caution">
    <text evidence="5">The sequence shown here is derived from an EMBL/GenBank/DDBJ whole genome shotgun (WGS) entry which is preliminary data.</text>
</comment>
<comment type="similarity">
    <text evidence="1">Belongs to the peptidase S12 family.</text>
</comment>
<dbReference type="Pfam" id="PF00144">
    <property type="entry name" value="Beta-lactamase"/>
    <property type="match status" value="1"/>
</dbReference>
<evidence type="ECO:0000259" key="4">
    <source>
        <dbReference type="Pfam" id="PF00144"/>
    </source>
</evidence>
<feature type="chain" id="PRO_5034104409" evidence="3">
    <location>
        <begin position="18"/>
        <end position="569"/>
    </location>
</feature>
<feature type="region of interest" description="Disordered" evidence="2">
    <location>
        <begin position="398"/>
        <end position="422"/>
    </location>
</feature>
<gene>
    <name evidence="5" type="ORF">MVEN_01389500</name>
</gene>
<protein>
    <submittedName>
        <fullName evidence="5">Beta-lactamase domain-containing protein</fullName>
    </submittedName>
</protein>
<evidence type="ECO:0000256" key="2">
    <source>
        <dbReference type="SAM" id="MobiDB-lite"/>
    </source>
</evidence>
<dbReference type="Proteomes" id="UP000620124">
    <property type="component" value="Unassembled WGS sequence"/>
</dbReference>
<organism evidence="5 6">
    <name type="scientific">Mycena venus</name>
    <dbReference type="NCBI Taxonomy" id="2733690"/>
    <lineage>
        <taxon>Eukaryota</taxon>
        <taxon>Fungi</taxon>
        <taxon>Dikarya</taxon>
        <taxon>Basidiomycota</taxon>
        <taxon>Agaricomycotina</taxon>
        <taxon>Agaricomycetes</taxon>
        <taxon>Agaricomycetidae</taxon>
        <taxon>Agaricales</taxon>
        <taxon>Marasmiineae</taxon>
        <taxon>Mycenaceae</taxon>
        <taxon>Mycena</taxon>
    </lineage>
</organism>
<dbReference type="InterPro" id="IPR001466">
    <property type="entry name" value="Beta-lactam-related"/>
</dbReference>
<dbReference type="Gene3D" id="3.40.710.10">
    <property type="entry name" value="DD-peptidase/beta-lactamase superfamily"/>
    <property type="match status" value="1"/>
</dbReference>
<keyword evidence="3" id="KW-0732">Signal</keyword>
<dbReference type="OrthoDB" id="5946976at2759"/>
<name>A0A8H6XX05_9AGAR</name>
<evidence type="ECO:0000313" key="6">
    <source>
        <dbReference type="Proteomes" id="UP000620124"/>
    </source>
</evidence>
<evidence type="ECO:0000256" key="1">
    <source>
        <dbReference type="ARBA" id="ARBA00038215"/>
    </source>
</evidence>
<keyword evidence="6" id="KW-1185">Reference proteome</keyword>
<dbReference type="InterPro" id="IPR050491">
    <property type="entry name" value="AmpC-like"/>
</dbReference>
<evidence type="ECO:0000256" key="3">
    <source>
        <dbReference type="SAM" id="SignalP"/>
    </source>
</evidence>
<dbReference type="InterPro" id="IPR012338">
    <property type="entry name" value="Beta-lactam/transpept-like"/>
</dbReference>
<feature type="signal peptide" evidence="3">
    <location>
        <begin position="1"/>
        <end position="17"/>
    </location>
</feature>
<dbReference type="AlphaFoldDB" id="A0A8H6XX05"/>
<feature type="domain" description="Beta-lactamase-related" evidence="4">
    <location>
        <begin position="42"/>
        <end position="385"/>
    </location>
</feature>
<proteinExistence type="inferred from homology"/>
<evidence type="ECO:0000313" key="5">
    <source>
        <dbReference type="EMBL" id="KAF7348707.1"/>
    </source>
</evidence>
<sequence>MILHSVVAPLLLTAALGRSSRIPRANLTKNGKVLDDQLSSLIQDLILANNFTGVSVGIFSPNGEVEFGAWGNKTETGEKIASDTIFGIGSLSKGFLSASLGILMQDFADGKNTTALPQGVTEFNWETKMHDLLPGEWKTEDEVSTREANLIDLLSHVTGLPTHDVSYSPDDSPHDLVLRMRNLRAAYELRQLWEYNNQMFVAGSYVVSKFSGMAYRDFVEKRIMLPLNMSSSTMHPDRVSGSDRFTQTWTPYGRRIPFFLKEHSADLIAGAGGVISTAEDMLLWAKLILNGGVNLETNATIIPKYTFDLVTTGHSIVTAQGDGFFSPTLYGLGWVRQAYRGHELIWHNGGAPGISSICTVYPYDGYAVVVLSNTEGPTGTEAIAYAVADHIFGLPSPSASAAPPPANSTSPEPSIAPSAAPSQTLSGLEGSYSNVAYGNFTLCSPAKATSPTSQCAGVIQDFKKLDAAAGQPSNPAELYSAWSRFWGTHLRLTPISGNDYNSTLTTLYVDGYGADHTPFEEPVANFKISFMEEKGKVVGLGFYVAENVSWRVKKGGSVRDTADAWFDKL</sequence>
<accession>A0A8H6XX05</accession>